<accession>A0ABC8U0L8</accession>
<name>A0ABC8U0L8_9AQUA</name>
<evidence type="ECO:0000313" key="2">
    <source>
        <dbReference type="Proteomes" id="UP001642360"/>
    </source>
</evidence>
<sequence length="96" mass="11155">MGRGGYYRRRAERRGPFWSPDPDETRERLIKAAAAEGFTSMAEYSMHLLLPNISTRCKYLSKILEECMSKYGNESHECEMRREYFDSMCGDVKKGA</sequence>
<reference evidence="1 2" key="1">
    <citation type="submission" date="2024-02" db="EMBL/GenBank/DDBJ databases">
        <authorList>
            <person name="Vignale AGUSTIN F."/>
            <person name="Sosa J E."/>
            <person name="Modenutti C."/>
        </authorList>
    </citation>
    <scope>NUCLEOTIDE SEQUENCE [LARGE SCALE GENOMIC DNA]</scope>
</reference>
<dbReference type="EMBL" id="CAUOFW020006391">
    <property type="protein sequence ID" value="CAK9174643.1"/>
    <property type="molecule type" value="Genomic_DNA"/>
</dbReference>
<gene>
    <name evidence="1" type="ORF">ILEXP_LOCUS44392</name>
</gene>
<dbReference type="Proteomes" id="UP001642360">
    <property type="component" value="Unassembled WGS sequence"/>
</dbReference>
<protein>
    <recommendedName>
        <fullName evidence="3">COX assembly mitochondrial protein</fullName>
    </recommendedName>
</protein>
<evidence type="ECO:0000313" key="1">
    <source>
        <dbReference type="EMBL" id="CAK9174643.1"/>
    </source>
</evidence>
<evidence type="ECO:0008006" key="3">
    <source>
        <dbReference type="Google" id="ProtNLM"/>
    </source>
</evidence>
<keyword evidence="2" id="KW-1185">Reference proteome</keyword>
<dbReference type="AlphaFoldDB" id="A0ABC8U0L8"/>
<comment type="caution">
    <text evidence="1">The sequence shown here is derived from an EMBL/GenBank/DDBJ whole genome shotgun (WGS) entry which is preliminary data.</text>
</comment>
<organism evidence="1 2">
    <name type="scientific">Ilex paraguariensis</name>
    <name type="common">yerba mate</name>
    <dbReference type="NCBI Taxonomy" id="185542"/>
    <lineage>
        <taxon>Eukaryota</taxon>
        <taxon>Viridiplantae</taxon>
        <taxon>Streptophyta</taxon>
        <taxon>Embryophyta</taxon>
        <taxon>Tracheophyta</taxon>
        <taxon>Spermatophyta</taxon>
        <taxon>Magnoliopsida</taxon>
        <taxon>eudicotyledons</taxon>
        <taxon>Gunneridae</taxon>
        <taxon>Pentapetalae</taxon>
        <taxon>asterids</taxon>
        <taxon>campanulids</taxon>
        <taxon>Aquifoliales</taxon>
        <taxon>Aquifoliaceae</taxon>
        <taxon>Ilex</taxon>
    </lineage>
</organism>
<proteinExistence type="predicted"/>